<protein>
    <submittedName>
        <fullName evidence="2">Uncharacterized protein</fullName>
    </submittedName>
</protein>
<dbReference type="RefSeq" id="WP_089453480.1">
    <property type="nucleotide sequence ID" value="NZ_NKFA01000020.1"/>
</dbReference>
<gene>
    <name evidence="2" type="ORF">CFB84_32880</name>
</gene>
<feature type="chain" id="PRO_5012917780" evidence="1">
    <location>
        <begin position="22"/>
        <end position="170"/>
    </location>
</feature>
<dbReference type="OrthoDB" id="8779032at2"/>
<evidence type="ECO:0000313" key="3">
    <source>
        <dbReference type="Proteomes" id="UP000214600"/>
    </source>
</evidence>
<organism evidence="2 3">
    <name type="scientific">Burkholderia aenigmatica</name>
    <dbReference type="NCBI Taxonomy" id="2015348"/>
    <lineage>
        <taxon>Bacteria</taxon>
        <taxon>Pseudomonadati</taxon>
        <taxon>Pseudomonadota</taxon>
        <taxon>Betaproteobacteria</taxon>
        <taxon>Burkholderiales</taxon>
        <taxon>Burkholderiaceae</taxon>
        <taxon>Burkholderia</taxon>
        <taxon>Burkholderia cepacia complex</taxon>
    </lineage>
</organism>
<dbReference type="Proteomes" id="UP000214600">
    <property type="component" value="Unassembled WGS sequence"/>
</dbReference>
<evidence type="ECO:0000256" key="1">
    <source>
        <dbReference type="SAM" id="SignalP"/>
    </source>
</evidence>
<name>A0A228I2Z8_9BURK</name>
<accession>A0A228I2Z8</accession>
<proteinExistence type="predicted"/>
<reference evidence="2 3" key="2">
    <citation type="submission" date="2017-08" db="EMBL/GenBank/DDBJ databases">
        <title>WGS of novel Burkholderia cepaca complex species.</title>
        <authorList>
            <person name="Lipuma J."/>
            <person name="Spilker T."/>
        </authorList>
    </citation>
    <scope>NUCLEOTIDE SEQUENCE [LARGE SCALE GENOMIC DNA]</scope>
    <source>
        <strain evidence="2 3">AU17325</strain>
    </source>
</reference>
<evidence type="ECO:0000313" key="2">
    <source>
        <dbReference type="EMBL" id="OXI36797.1"/>
    </source>
</evidence>
<sequence>MKKVGLSVAVAVMAVSGIGWAAPPGDGLVKSCLMAQPVSPSVAIQRIDTHEVSQEDDYADGFNASYVVKHDGSDVGYAEGKSTQALIYAGKLYRLSAATPVGNSGGIKPSAFNPALAEWSMVTDGRQRYLCVSFNFDGLGRSGSFQNVHSGYLLNTKTKDLYFVVRDVRK</sequence>
<comment type="caution">
    <text evidence="2">The sequence shown here is derived from an EMBL/GenBank/DDBJ whole genome shotgun (WGS) entry which is preliminary data.</text>
</comment>
<keyword evidence="1" id="KW-0732">Signal</keyword>
<dbReference type="EMBL" id="NKFA01000020">
    <property type="protein sequence ID" value="OXI36797.1"/>
    <property type="molecule type" value="Genomic_DNA"/>
</dbReference>
<feature type="signal peptide" evidence="1">
    <location>
        <begin position="1"/>
        <end position="21"/>
    </location>
</feature>
<dbReference type="AlphaFoldDB" id="A0A228I2Z8"/>
<reference evidence="3" key="1">
    <citation type="submission" date="2017-06" db="EMBL/GenBank/DDBJ databases">
        <authorList>
            <person name="LiPuma J."/>
            <person name="Spilker T."/>
        </authorList>
    </citation>
    <scope>NUCLEOTIDE SEQUENCE [LARGE SCALE GENOMIC DNA]</scope>
    <source>
        <strain evidence="3">AU17325</strain>
    </source>
</reference>